<evidence type="ECO:0000313" key="5">
    <source>
        <dbReference type="Proteomes" id="UP000231183"/>
    </source>
</evidence>
<proteinExistence type="inferred from homology"/>
<dbReference type="InterPro" id="IPR041614">
    <property type="entry name" value="DprA_WH"/>
</dbReference>
<evidence type="ECO:0000313" key="4">
    <source>
        <dbReference type="EMBL" id="PIT87636.1"/>
    </source>
</evidence>
<evidence type="ECO:0000259" key="2">
    <source>
        <dbReference type="Pfam" id="PF02481"/>
    </source>
</evidence>
<organism evidence="4 5">
    <name type="scientific">Candidatus Magasanikbacteria bacterium CG10_big_fil_rev_8_21_14_0_10_40_10</name>
    <dbReference type="NCBI Taxonomy" id="1974648"/>
    <lineage>
        <taxon>Bacteria</taxon>
        <taxon>Candidatus Magasanikiibacteriota</taxon>
    </lineage>
</organism>
<gene>
    <name evidence="4" type="primary">dprA</name>
    <name evidence="4" type="ORF">COU31_01630</name>
</gene>
<feature type="domain" description="DprA winged helix" evidence="3">
    <location>
        <begin position="235"/>
        <end position="283"/>
    </location>
</feature>
<dbReference type="Proteomes" id="UP000231183">
    <property type="component" value="Unassembled WGS sequence"/>
</dbReference>
<dbReference type="EMBL" id="PFBX01000014">
    <property type="protein sequence ID" value="PIT87636.1"/>
    <property type="molecule type" value="Genomic_DNA"/>
</dbReference>
<dbReference type="PANTHER" id="PTHR43022:SF1">
    <property type="entry name" value="PROTEIN SMF"/>
    <property type="match status" value="1"/>
</dbReference>
<dbReference type="InterPro" id="IPR057666">
    <property type="entry name" value="DrpA_SLOG"/>
</dbReference>
<dbReference type="Pfam" id="PF17782">
    <property type="entry name" value="WHD_DprA"/>
    <property type="match status" value="1"/>
</dbReference>
<dbReference type="Gene3D" id="3.40.50.450">
    <property type="match status" value="1"/>
</dbReference>
<dbReference type="NCBIfam" id="TIGR00732">
    <property type="entry name" value="dprA"/>
    <property type="match status" value="1"/>
</dbReference>
<evidence type="ECO:0000259" key="3">
    <source>
        <dbReference type="Pfam" id="PF17782"/>
    </source>
</evidence>
<reference evidence="5" key="1">
    <citation type="submission" date="2017-09" db="EMBL/GenBank/DDBJ databases">
        <title>Depth-based differentiation of microbial function through sediment-hosted aquifers and enrichment of novel symbionts in the deep terrestrial subsurface.</title>
        <authorList>
            <person name="Probst A.J."/>
            <person name="Ladd B."/>
            <person name="Jarett J.K."/>
            <person name="Geller-Mcgrath D.E."/>
            <person name="Sieber C.M.K."/>
            <person name="Emerson J.B."/>
            <person name="Anantharaman K."/>
            <person name="Thomas B.C."/>
            <person name="Malmstrom R."/>
            <person name="Stieglmeier M."/>
            <person name="Klingl A."/>
            <person name="Woyke T."/>
            <person name="Ryan C.M."/>
            <person name="Banfield J.F."/>
        </authorList>
    </citation>
    <scope>NUCLEOTIDE SEQUENCE [LARGE SCALE GENOMIC DNA]</scope>
</reference>
<dbReference type="Pfam" id="PF02481">
    <property type="entry name" value="DNA_processg_A"/>
    <property type="match status" value="1"/>
</dbReference>
<dbReference type="InterPro" id="IPR003488">
    <property type="entry name" value="DprA"/>
</dbReference>
<comment type="caution">
    <text evidence="4">The sequence shown here is derived from an EMBL/GenBank/DDBJ whole genome shotgun (WGS) entry which is preliminary data.</text>
</comment>
<dbReference type="PANTHER" id="PTHR43022">
    <property type="entry name" value="PROTEIN SMF"/>
    <property type="match status" value="1"/>
</dbReference>
<name>A0A2M6W4B0_9BACT</name>
<dbReference type="InterPro" id="IPR036388">
    <property type="entry name" value="WH-like_DNA-bd_sf"/>
</dbReference>
<feature type="domain" description="Smf/DprA SLOG" evidence="2">
    <location>
        <begin position="9"/>
        <end position="218"/>
    </location>
</feature>
<comment type="similarity">
    <text evidence="1">Belongs to the DprA/Smf family.</text>
</comment>
<evidence type="ECO:0000256" key="1">
    <source>
        <dbReference type="ARBA" id="ARBA00006525"/>
    </source>
</evidence>
<dbReference type="GO" id="GO:0009294">
    <property type="term" value="P:DNA-mediated transformation"/>
    <property type="evidence" value="ECO:0007669"/>
    <property type="project" value="InterPro"/>
</dbReference>
<accession>A0A2M6W4B0</accession>
<dbReference type="SUPFAM" id="SSF102405">
    <property type="entry name" value="MCP/YpsA-like"/>
    <property type="match status" value="1"/>
</dbReference>
<dbReference type="AlphaFoldDB" id="A0A2M6W4B0"/>
<dbReference type="Gene3D" id="1.10.10.10">
    <property type="entry name" value="Winged helix-like DNA-binding domain superfamily/Winged helix DNA-binding domain"/>
    <property type="match status" value="1"/>
</dbReference>
<sequence>MTKEGQLKTVCLGDKNYPALLKQIFDPPQKIYYRGNLKICGQPCLAVVGSRKFTAYGQSVCEKIIAELNNTAVIISGLAYGIDAIAHRSALEQGGLTIAVLGSGVDQSTIYPAGHRHLAEKIIQHGGLIMSEYPAGFAPTKYSFPKRNRVIAGLSQATLIIEAARKSGALITADCALDYNREVMAIPHPINSPTGHGANELIKKGAHLITNSYDIINILKLEPAPKRAVSLRRTTATDKIELCLSALLAKGQLNTDQIIRQSGFSASDVLTMLTMMEINGRIKKTNDSTYFLNH</sequence>
<protein>
    <submittedName>
        <fullName evidence="4">DNA-protecting protein DprA</fullName>
    </submittedName>
</protein>